<gene>
    <name evidence="2" type="ORF">HHI36_008717</name>
</gene>
<accession>A0ABD2MTD0</accession>
<protein>
    <submittedName>
        <fullName evidence="2">Uncharacterized protein</fullName>
    </submittedName>
</protein>
<evidence type="ECO:0000313" key="3">
    <source>
        <dbReference type="Proteomes" id="UP001516400"/>
    </source>
</evidence>
<comment type="caution">
    <text evidence="2">The sequence shown here is derived from an EMBL/GenBank/DDBJ whole genome shotgun (WGS) entry which is preliminary data.</text>
</comment>
<sequence>MTLSRLICSNYKVGDGSPVRLLVSNFNLCFNPFIFLSDLLYLNLPCQNSSPSSPNAKLRTPMQLFPHPKISEPRKWMRKDRRTTILTSTPNKEELENENKKKEVQRKKYAKKFLSKGKTPFEQKDINLNPSEKINCSERDEIFSDPPQEDWIQCAVCSR</sequence>
<feature type="region of interest" description="Disordered" evidence="1">
    <location>
        <begin position="83"/>
        <end position="102"/>
    </location>
</feature>
<dbReference type="AlphaFoldDB" id="A0ABD2MTD0"/>
<reference evidence="2 3" key="1">
    <citation type="journal article" date="2021" name="BMC Biol.">
        <title>Horizontally acquired antibacterial genes associated with adaptive radiation of ladybird beetles.</title>
        <authorList>
            <person name="Li H.S."/>
            <person name="Tang X.F."/>
            <person name="Huang Y.H."/>
            <person name="Xu Z.Y."/>
            <person name="Chen M.L."/>
            <person name="Du X.Y."/>
            <person name="Qiu B.Y."/>
            <person name="Chen P.T."/>
            <person name="Zhang W."/>
            <person name="Slipinski A."/>
            <person name="Escalona H.E."/>
            <person name="Waterhouse R.M."/>
            <person name="Zwick A."/>
            <person name="Pang H."/>
        </authorList>
    </citation>
    <scope>NUCLEOTIDE SEQUENCE [LARGE SCALE GENOMIC DNA]</scope>
    <source>
        <strain evidence="2">SYSU2018</strain>
    </source>
</reference>
<organism evidence="2 3">
    <name type="scientific">Cryptolaemus montrouzieri</name>
    <dbReference type="NCBI Taxonomy" id="559131"/>
    <lineage>
        <taxon>Eukaryota</taxon>
        <taxon>Metazoa</taxon>
        <taxon>Ecdysozoa</taxon>
        <taxon>Arthropoda</taxon>
        <taxon>Hexapoda</taxon>
        <taxon>Insecta</taxon>
        <taxon>Pterygota</taxon>
        <taxon>Neoptera</taxon>
        <taxon>Endopterygota</taxon>
        <taxon>Coleoptera</taxon>
        <taxon>Polyphaga</taxon>
        <taxon>Cucujiformia</taxon>
        <taxon>Coccinelloidea</taxon>
        <taxon>Coccinellidae</taxon>
        <taxon>Scymninae</taxon>
        <taxon>Scymnini</taxon>
        <taxon>Cryptolaemus</taxon>
    </lineage>
</organism>
<evidence type="ECO:0000313" key="2">
    <source>
        <dbReference type="EMBL" id="KAL3269654.1"/>
    </source>
</evidence>
<feature type="compositionally biased region" description="Basic and acidic residues" evidence="1">
    <location>
        <begin position="91"/>
        <end position="102"/>
    </location>
</feature>
<dbReference type="EMBL" id="JABFTP020000021">
    <property type="protein sequence ID" value="KAL3269654.1"/>
    <property type="molecule type" value="Genomic_DNA"/>
</dbReference>
<evidence type="ECO:0000256" key="1">
    <source>
        <dbReference type="SAM" id="MobiDB-lite"/>
    </source>
</evidence>
<name>A0ABD2MTD0_9CUCU</name>
<keyword evidence="3" id="KW-1185">Reference proteome</keyword>
<dbReference type="Proteomes" id="UP001516400">
    <property type="component" value="Unassembled WGS sequence"/>
</dbReference>
<proteinExistence type="predicted"/>